<evidence type="ECO:0000313" key="1">
    <source>
        <dbReference type="EMBL" id="VDO92891.1"/>
    </source>
</evidence>
<gene>
    <name evidence="1" type="ORF">SBAD_LOCUS1011</name>
</gene>
<reference evidence="1 2" key="2">
    <citation type="submission" date="2018-11" db="EMBL/GenBank/DDBJ databases">
        <authorList>
            <consortium name="Pathogen Informatics"/>
        </authorList>
    </citation>
    <scope>NUCLEOTIDE SEQUENCE [LARGE SCALE GENOMIC DNA]</scope>
</reference>
<sequence length="103" mass="11533">MRSPARDSAAAATVRHLTSADAFAVLLPPPRHTLRLRRICLNLTCYPLRLLHCHRPTAAWCKAHDDPCKVFAVVRGQRTGPFVANNFFVTFICRCLLSKSGPY</sequence>
<accession>A0A183IBL7</accession>
<proteinExistence type="predicted"/>
<organism evidence="3">
    <name type="scientific">Soboliphyme baturini</name>
    <dbReference type="NCBI Taxonomy" id="241478"/>
    <lineage>
        <taxon>Eukaryota</taxon>
        <taxon>Metazoa</taxon>
        <taxon>Ecdysozoa</taxon>
        <taxon>Nematoda</taxon>
        <taxon>Enoplea</taxon>
        <taxon>Dorylaimia</taxon>
        <taxon>Dioctophymatida</taxon>
        <taxon>Dioctophymatoidea</taxon>
        <taxon>Soboliphymatidae</taxon>
        <taxon>Soboliphyme</taxon>
    </lineage>
</organism>
<evidence type="ECO:0000313" key="2">
    <source>
        <dbReference type="Proteomes" id="UP000270296"/>
    </source>
</evidence>
<evidence type="ECO:0000313" key="3">
    <source>
        <dbReference type="WBParaSite" id="SBAD_0000104301-mRNA-1"/>
    </source>
</evidence>
<protein>
    <submittedName>
        <fullName evidence="3">Secreted protein</fullName>
    </submittedName>
</protein>
<keyword evidence="2" id="KW-1185">Reference proteome</keyword>
<dbReference type="AlphaFoldDB" id="A0A183IBL7"/>
<dbReference type="WBParaSite" id="SBAD_0000104301-mRNA-1">
    <property type="protein sequence ID" value="SBAD_0000104301-mRNA-1"/>
    <property type="gene ID" value="SBAD_0000104301"/>
</dbReference>
<name>A0A183IBL7_9BILA</name>
<reference evidence="3" key="1">
    <citation type="submission" date="2016-06" db="UniProtKB">
        <authorList>
            <consortium name="WormBaseParasite"/>
        </authorList>
    </citation>
    <scope>IDENTIFICATION</scope>
</reference>
<dbReference type="EMBL" id="UZAM01006681">
    <property type="protein sequence ID" value="VDO92891.1"/>
    <property type="molecule type" value="Genomic_DNA"/>
</dbReference>
<dbReference type="Proteomes" id="UP000270296">
    <property type="component" value="Unassembled WGS sequence"/>
</dbReference>